<comment type="caution">
    <text evidence="1">The sequence shown here is derived from an EMBL/GenBank/DDBJ whole genome shotgun (WGS) entry which is preliminary data.</text>
</comment>
<evidence type="ECO:0000313" key="1">
    <source>
        <dbReference type="EMBL" id="KAJ9592903.1"/>
    </source>
</evidence>
<feature type="non-terminal residue" evidence="1">
    <location>
        <position position="60"/>
    </location>
</feature>
<organism evidence="1 2">
    <name type="scientific">Diploptera punctata</name>
    <name type="common">Pacific beetle cockroach</name>
    <dbReference type="NCBI Taxonomy" id="6984"/>
    <lineage>
        <taxon>Eukaryota</taxon>
        <taxon>Metazoa</taxon>
        <taxon>Ecdysozoa</taxon>
        <taxon>Arthropoda</taxon>
        <taxon>Hexapoda</taxon>
        <taxon>Insecta</taxon>
        <taxon>Pterygota</taxon>
        <taxon>Neoptera</taxon>
        <taxon>Polyneoptera</taxon>
        <taxon>Dictyoptera</taxon>
        <taxon>Blattodea</taxon>
        <taxon>Blaberoidea</taxon>
        <taxon>Blaberidae</taxon>
        <taxon>Diplopterinae</taxon>
        <taxon>Diploptera</taxon>
    </lineage>
</organism>
<proteinExistence type="predicted"/>
<evidence type="ECO:0000313" key="2">
    <source>
        <dbReference type="Proteomes" id="UP001233999"/>
    </source>
</evidence>
<sequence length="60" mass="7074">CQVGRRLDSRDSRGFKQRPVHSNLFLNTVSLCYQITKPENRRRQDRNALLLMKKNVLSES</sequence>
<reference evidence="1" key="1">
    <citation type="journal article" date="2023" name="IScience">
        <title>Live-bearing cockroach genome reveals convergent evolutionary mechanisms linked to viviparity in insects and beyond.</title>
        <authorList>
            <person name="Fouks B."/>
            <person name="Harrison M.C."/>
            <person name="Mikhailova A.A."/>
            <person name="Marchal E."/>
            <person name="English S."/>
            <person name="Carruthers M."/>
            <person name="Jennings E.C."/>
            <person name="Chiamaka E.L."/>
            <person name="Frigard R.A."/>
            <person name="Pippel M."/>
            <person name="Attardo G.M."/>
            <person name="Benoit J.B."/>
            <person name="Bornberg-Bauer E."/>
            <person name="Tobe S.S."/>
        </authorList>
    </citation>
    <scope>NUCLEOTIDE SEQUENCE</scope>
    <source>
        <strain evidence="1">Stay&amp;Tobe</strain>
    </source>
</reference>
<protein>
    <submittedName>
        <fullName evidence="1">Uncharacterized protein</fullName>
    </submittedName>
</protein>
<accession>A0AAD8EJU6</accession>
<dbReference type="Proteomes" id="UP001233999">
    <property type="component" value="Unassembled WGS sequence"/>
</dbReference>
<dbReference type="EMBL" id="JASPKZ010003797">
    <property type="protein sequence ID" value="KAJ9592903.1"/>
    <property type="molecule type" value="Genomic_DNA"/>
</dbReference>
<dbReference type="AlphaFoldDB" id="A0AAD8EJU6"/>
<reference evidence="1" key="2">
    <citation type="submission" date="2023-05" db="EMBL/GenBank/DDBJ databases">
        <authorList>
            <person name="Fouks B."/>
        </authorList>
    </citation>
    <scope>NUCLEOTIDE SEQUENCE</scope>
    <source>
        <strain evidence="1">Stay&amp;Tobe</strain>
        <tissue evidence="1">Testes</tissue>
    </source>
</reference>
<feature type="non-terminal residue" evidence="1">
    <location>
        <position position="1"/>
    </location>
</feature>
<keyword evidence="2" id="KW-1185">Reference proteome</keyword>
<name>A0AAD8EJU6_DIPPU</name>
<gene>
    <name evidence="1" type="ORF">L9F63_015408</name>
</gene>